<dbReference type="Gene3D" id="3.40.50.12780">
    <property type="entry name" value="N-terminal domain of ligase-like"/>
    <property type="match status" value="1"/>
</dbReference>
<dbReference type="Gene3D" id="1.10.1200.10">
    <property type="entry name" value="ACP-like"/>
    <property type="match status" value="1"/>
</dbReference>
<dbReference type="Gene3D" id="3.30.300.30">
    <property type="match status" value="1"/>
</dbReference>
<dbReference type="Pfam" id="PF07993">
    <property type="entry name" value="NAD_binding_4"/>
    <property type="match status" value="1"/>
</dbReference>
<dbReference type="SUPFAM" id="SSF53328">
    <property type="entry name" value="Formyltransferase"/>
    <property type="match status" value="1"/>
</dbReference>
<dbReference type="SUPFAM" id="SSF47336">
    <property type="entry name" value="ACP-like"/>
    <property type="match status" value="1"/>
</dbReference>
<dbReference type="Proteomes" id="UP001634394">
    <property type="component" value="Unassembled WGS sequence"/>
</dbReference>
<dbReference type="PROSITE" id="PS50075">
    <property type="entry name" value="CARRIER"/>
    <property type="match status" value="1"/>
</dbReference>
<evidence type="ECO:0000256" key="2">
    <source>
        <dbReference type="ARBA" id="ARBA00022553"/>
    </source>
</evidence>
<dbReference type="InterPro" id="IPR000873">
    <property type="entry name" value="AMP-dep_synth/lig_dom"/>
</dbReference>
<feature type="domain" description="Carrier" evidence="3">
    <location>
        <begin position="1143"/>
        <end position="1223"/>
    </location>
</feature>
<dbReference type="PANTHER" id="PTHR44845">
    <property type="entry name" value="CARRIER DOMAIN-CONTAINING PROTEIN"/>
    <property type="match status" value="1"/>
</dbReference>
<dbReference type="InterPro" id="IPR006162">
    <property type="entry name" value="Ppantetheine_attach_site"/>
</dbReference>
<evidence type="ECO:0000313" key="5">
    <source>
        <dbReference type="Proteomes" id="UP001634394"/>
    </source>
</evidence>
<evidence type="ECO:0000259" key="3">
    <source>
        <dbReference type="PROSITE" id="PS50075"/>
    </source>
</evidence>
<dbReference type="Gene3D" id="3.40.50.12230">
    <property type="match status" value="1"/>
</dbReference>
<dbReference type="Pfam" id="PF00501">
    <property type="entry name" value="AMP-binding"/>
    <property type="match status" value="1"/>
</dbReference>
<organism evidence="4 5">
    <name type="scientific">Sinanodonta woodiana</name>
    <name type="common">Chinese pond mussel</name>
    <name type="synonym">Anodonta woodiana</name>
    <dbReference type="NCBI Taxonomy" id="1069815"/>
    <lineage>
        <taxon>Eukaryota</taxon>
        <taxon>Metazoa</taxon>
        <taxon>Spiralia</taxon>
        <taxon>Lophotrochozoa</taxon>
        <taxon>Mollusca</taxon>
        <taxon>Bivalvia</taxon>
        <taxon>Autobranchia</taxon>
        <taxon>Heteroconchia</taxon>
        <taxon>Palaeoheterodonta</taxon>
        <taxon>Unionida</taxon>
        <taxon>Unionoidea</taxon>
        <taxon>Unionidae</taxon>
        <taxon>Unioninae</taxon>
        <taxon>Sinanodonta</taxon>
    </lineage>
</organism>
<dbReference type="InterPro" id="IPR002376">
    <property type="entry name" value="Formyl_transf_N"/>
</dbReference>
<dbReference type="InterPro" id="IPR042099">
    <property type="entry name" value="ANL_N_sf"/>
</dbReference>
<keyword evidence="2" id="KW-0597">Phosphoprotein</keyword>
<dbReference type="InterPro" id="IPR009081">
    <property type="entry name" value="PP-bd_ACP"/>
</dbReference>
<dbReference type="PANTHER" id="PTHR44845:SF6">
    <property type="entry name" value="BETA-ALANINE-ACTIVATING ENZYME"/>
    <property type="match status" value="1"/>
</dbReference>
<dbReference type="Gene3D" id="3.40.50.720">
    <property type="entry name" value="NAD(P)-binding Rossmann-like Domain"/>
    <property type="match status" value="1"/>
</dbReference>
<dbReference type="InterPro" id="IPR036477">
    <property type="entry name" value="Formyl_transf_N_sf"/>
</dbReference>
<dbReference type="SUPFAM" id="SSF51735">
    <property type="entry name" value="NAD(P)-binding Rossmann-fold domains"/>
    <property type="match status" value="1"/>
</dbReference>
<dbReference type="PROSITE" id="PS00455">
    <property type="entry name" value="AMP_BINDING"/>
    <property type="match status" value="1"/>
</dbReference>
<dbReference type="Pfam" id="PF00550">
    <property type="entry name" value="PP-binding"/>
    <property type="match status" value="1"/>
</dbReference>
<keyword evidence="1" id="KW-0596">Phosphopantetheine</keyword>
<protein>
    <recommendedName>
        <fullName evidence="3">Carrier domain-containing protein</fullName>
    </recommendedName>
</protein>
<accession>A0ABD3WKD5</accession>
<dbReference type="EMBL" id="JBJQND010000006">
    <property type="protein sequence ID" value="KAL3872965.1"/>
    <property type="molecule type" value="Genomic_DNA"/>
</dbReference>
<sequence>MDTKSFPCAAIGEGNLLLKCIDILLEKGFDLKIVFTNTLSVSQLCEDKQILCQKRSANLEEALLDNPVDYFFSISNPRVLKENVLNIPHKLSINYHDSPLPAYAGINATSWAILEGKRKHGITWHVVEAGIDTGDILESQEVKIENDESAFTLNMKCQEAALNAFSRLTDDIKNDSLTRKPQKKVGRSYYGLYTLPPNLGVLNFDKDADEIYNLSRALEFGINHDNAFGSPKLLASTGEFFLVTNVDKTSNFDNESATPGQIIDIVDDTLVVATMTTPLLVSLATLDGVQINQSRHKEIGFYTGGHVPSVSIDHDQLTSIRKMEGFWRRKLSSYEPTIFYRQRMNVVANIIDVSTDIHLRTINIPLPHVDWVPSYVNTEHFLQACFVAFMARVSCLSSVAIGLLADKSELDITVESMFSDITPGLFDVAFYECITDVISRCLEELTKCINAKTFLKDVFYRYPELRGQKRTPHHNLVIGTKSETTFTQNALKHILHDCTLLLLLYSDTREMHLVYNERPAQDFTHVVDVLRHFPTFLSSIKMEFRKEINPILKDIALLSKEELEYLYPGVDDRNAKGKEFLSTLIKMQCQFSPKSIALKSMKQTITYERMQQEIASLSANISCHIWKEKKNKPIVGLYFPNSIQYVLSLLATIESNAAFLPLPLDYPPDRLAFSICDAKVSQILTTRFDTRSLPIKTRSIKMCFQQNVAGEDVYLVEITFEKEENKLIPTNGFSECMHKHAKKSGPNGVLHSAGDTYINDERENINTQVCINKAEEEEDFCYVMYTSGSTGRPKGVKVKESSVINLARAQIKEWDLGPDDNSAQFASIGFDASISEIFTTLLSGGTLSVLSPDERLGKEFLIAMKALNVTIITLAPSALNIYGPQDLPSLTKVVSAGEACTLSTAVRWTNNTRIRFFNAYGPTEGTVCSTCYEFIPGTRYEDVNRELPIGRAIDGVSVYLLDNFMKPVPPGVVGEIYIGGKGLAHGYIGNARHFNDQRFVPNPLDPHMLLYKSGDHAFMDPDGVITYAGRLDDQVKVRGQRVDLSEIENVLIQHPKIEMAVVVVHKCSSSIDPKIACFIAPTFIYTSELREYLSKTLPKYMIPNFIRKFELSDFPLTTNGKVDRKLLEIDESVHDQEQSTGRSHLNDIQLFVARQWCKVLKLDDSFIYGLHRQSSFTELGGNSLQLVLLLRSLEDALHLFLSFTDVGTADTIEEFAEVIKRKKDVLRKSEHIGVTGEQELRTLILEDSTLDALISSKTNRHRSIQFKHFSVVGKKCSLKYPRNILISGVTGFLGAFLLTELLEKTSAHICCMVRESTEARGLGRIITNMRMYNLWKFEYTSRIAIVLSDLSQERMGIAPDIYDALCDAIDVVFLNAAMMNFNTTYQDHRIANVEGTKEFIKFAMTGVQKYIFLTSSLSVFLFPDSTLETNHRPRMCYESECFDDPMLIVGGYGQSKWASERLVLQALEHLPGGAIFRPARITGRTTDGVGPRNDLFGCTMIGMKKLGCYPNFEFPYDLTPVDYVAKSMVEIALRICNEMDHHEKVYHLFNKDTIPFNKLFEDMNLIRLPLDKWREVLKHAPEENKELIPLTPFFLSAFWDKAFQWPVFDTSNTDALISDETKNLLRPCGELLKLYKTYFGA</sequence>
<proteinExistence type="predicted"/>
<comment type="caution">
    <text evidence="4">The sequence shown here is derived from an EMBL/GenBank/DDBJ whole genome shotgun (WGS) entry which is preliminary data.</text>
</comment>
<gene>
    <name evidence="4" type="ORF">ACJMK2_036133</name>
</gene>
<dbReference type="PROSITE" id="PS00012">
    <property type="entry name" value="PHOSPHOPANTETHEINE"/>
    <property type="match status" value="1"/>
</dbReference>
<dbReference type="Pfam" id="PF13193">
    <property type="entry name" value="AMP-binding_C"/>
    <property type="match status" value="1"/>
</dbReference>
<evidence type="ECO:0000256" key="1">
    <source>
        <dbReference type="ARBA" id="ARBA00022450"/>
    </source>
</evidence>
<name>A0ABD3WKD5_SINWO</name>
<reference evidence="4 5" key="1">
    <citation type="submission" date="2024-11" db="EMBL/GenBank/DDBJ databases">
        <title>Chromosome-level genome assembly of the freshwater bivalve Anodonta woodiana.</title>
        <authorList>
            <person name="Chen X."/>
        </authorList>
    </citation>
    <scope>NUCLEOTIDE SEQUENCE [LARGE SCALE GENOMIC DNA]</scope>
    <source>
        <strain evidence="4">MN2024</strain>
        <tissue evidence="4">Gills</tissue>
    </source>
</reference>
<dbReference type="InterPro" id="IPR013120">
    <property type="entry name" value="FAR_NAD-bd"/>
</dbReference>
<dbReference type="SUPFAM" id="SSF56801">
    <property type="entry name" value="Acetyl-CoA synthetase-like"/>
    <property type="match status" value="1"/>
</dbReference>
<dbReference type="InterPro" id="IPR025110">
    <property type="entry name" value="AMP-bd_C"/>
</dbReference>
<evidence type="ECO:0000313" key="4">
    <source>
        <dbReference type="EMBL" id="KAL3872965.1"/>
    </source>
</evidence>
<dbReference type="InterPro" id="IPR036736">
    <property type="entry name" value="ACP-like_sf"/>
</dbReference>
<dbReference type="InterPro" id="IPR036291">
    <property type="entry name" value="NAD(P)-bd_dom_sf"/>
</dbReference>
<keyword evidence="5" id="KW-1185">Reference proteome</keyword>
<dbReference type="InterPro" id="IPR020845">
    <property type="entry name" value="AMP-binding_CS"/>
</dbReference>
<dbReference type="InterPro" id="IPR045851">
    <property type="entry name" value="AMP-bd_C_sf"/>
</dbReference>
<dbReference type="Pfam" id="PF00551">
    <property type="entry name" value="Formyl_trans_N"/>
    <property type="match status" value="1"/>
</dbReference>
<dbReference type="CDD" id="cd05930">
    <property type="entry name" value="A_NRPS"/>
    <property type="match status" value="1"/>
</dbReference>